<proteinExistence type="predicted"/>
<comment type="caution">
    <text evidence="2">The sequence shown here is derived from an EMBL/GenBank/DDBJ whole genome shotgun (WGS) entry which is preliminary data.</text>
</comment>
<name>A0AAE3CZ41_9HYPH</name>
<feature type="signal peptide" evidence="1">
    <location>
        <begin position="1"/>
        <end position="26"/>
    </location>
</feature>
<dbReference type="EMBL" id="JAICBX010000001">
    <property type="protein sequence ID" value="MBW8636264.1"/>
    <property type="molecule type" value="Genomic_DNA"/>
</dbReference>
<dbReference type="AlphaFoldDB" id="A0AAE3CZ41"/>
<sequence>MKVPAKLVFPSAALLACVLVVLPAWSQSSDPAWVDDLRMQLQVEKQCEVNYFINMREGQLGAHATFEARVQCVDGRMFDAAKTEPEKTFTITACGAELC</sequence>
<evidence type="ECO:0000256" key="1">
    <source>
        <dbReference type="SAM" id="SignalP"/>
    </source>
</evidence>
<dbReference type="Proteomes" id="UP001196509">
    <property type="component" value="Unassembled WGS sequence"/>
</dbReference>
<accession>A0AAE3CZ41</accession>
<reference evidence="2" key="1">
    <citation type="submission" date="2021-08" db="EMBL/GenBank/DDBJ databases">
        <title>Hoeflea bacterium WL0058 sp. nov., isolated from the sediment.</title>
        <authorList>
            <person name="Wang L."/>
            <person name="Zhang D."/>
        </authorList>
    </citation>
    <scope>NUCLEOTIDE SEQUENCE</scope>
    <source>
        <strain evidence="2">WL0058</strain>
    </source>
</reference>
<dbReference type="RefSeq" id="WP_220226963.1">
    <property type="nucleotide sequence ID" value="NZ_JAICBX010000001.1"/>
</dbReference>
<keyword evidence="1" id="KW-0732">Signal</keyword>
<dbReference type="PROSITE" id="PS51257">
    <property type="entry name" value="PROKAR_LIPOPROTEIN"/>
    <property type="match status" value="1"/>
</dbReference>
<feature type="chain" id="PRO_5042083438" evidence="1">
    <location>
        <begin position="27"/>
        <end position="99"/>
    </location>
</feature>
<evidence type="ECO:0000313" key="2">
    <source>
        <dbReference type="EMBL" id="MBW8636264.1"/>
    </source>
</evidence>
<keyword evidence="3" id="KW-1185">Reference proteome</keyword>
<protein>
    <submittedName>
        <fullName evidence="2">Uncharacterized protein</fullName>
    </submittedName>
</protein>
<organism evidence="2 3">
    <name type="scientific">Flavimaribacter sediminis</name>
    <dbReference type="NCBI Taxonomy" id="2865987"/>
    <lineage>
        <taxon>Bacteria</taxon>
        <taxon>Pseudomonadati</taxon>
        <taxon>Pseudomonadota</taxon>
        <taxon>Alphaproteobacteria</taxon>
        <taxon>Hyphomicrobiales</taxon>
        <taxon>Rhizobiaceae</taxon>
        <taxon>Flavimaribacter</taxon>
    </lineage>
</organism>
<evidence type="ECO:0000313" key="3">
    <source>
        <dbReference type="Proteomes" id="UP001196509"/>
    </source>
</evidence>
<gene>
    <name evidence="2" type="ORF">K1W69_03610</name>
</gene>